<dbReference type="HOGENOM" id="CLU_1507588_0_0_10"/>
<reference evidence="1 2" key="1">
    <citation type="submission" date="2011-08" db="EMBL/GenBank/DDBJ databases">
        <title>The Genome Sequence of Prevotella sp. oral taxon 302 str. F0323.</title>
        <authorList>
            <consortium name="The Broad Institute Genome Sequencing Platform"/>
            <person name="Earl A."/>
            <person name="Ward D."/>
            <person name="Feldgarden M."/>
            <person name="Gevers D."/>
            <person name="Izard J."/>
            <person name="Blanton J.M."/>
            <person name="Baranova O.V."/>
            <person name="Tanner A.C."/>
            <person name="Dewhirst F.E."/>
            <person name="Young S.K."/>
            <person name="Zeng Q."/>
            <person name="Gargeya S."/>
            <person name="Fitzgerald M."/>
            <person name="Haas B."/>
            <person name="Abouelleil A."/>
            <person name="Alvarado L."/>
            <person name="Arachchi H.M."/>
            <person name="Berlin A."/>
            <person name="Brown A."/>
            <person name="Chapman S.B."/>
            <person name="Chen Z."/>
            <person name="Dunbar C."/>
            <person name="Freedman E."/>
            <person name="Gearin G."/>
            <person name="Gellesch M."/>
            <person name="Goldberg J."/>
            <person name="Griggs A."/>
            <person name="Gujja S."/>
            <person name="Heiman D."/>
            <person name="Howarth C."/>
            <person name="Larson L."/>
            <person name="Lui A."/>
            <person name="MacDonald P.J.P."/>
            <person name="Montmayeur A."/>
            <person name="Murphy C."/>
            <person name="Neiman D."/>
            <person name="Pearson M."/>
            <person name="Priest M."/>
            <person name="Roberts A."/>
            <person name="Saif S."/>
            <person name="Shea T."/>
            <person name="Shenoy N."/>
            <person name="Sisk P."/>
            <person name="Stolte C."/>
            <person name="Sykes S."/>
            <person name="Wortman J."/>
            <person name="Nusbaum C."/>
            <person name="Birren B."/>
        </authorList>
    </citation>
    <scope>NUCLEOTIDE SEQUENCE [LARGE SCALE GENOMIC DNA]</scope>
    <source>
        <strain evidence="1 2">F0323</strain>
    </source>
</reference>
<dbReference type="OrthoDB" id="10016249at2"/>
<dbReference type="Proteomes" id="UP000015993">
    <property type="component" value="Unassembled WGS sequence"/>
</dbReference>
<accession>G5G9D3</accession>
<organism evidence="1 2">
    <name type="scientific">Alloprevotella rava F0323</name>
    <dbReference type="NCBI Taxonomy" id="679199"/>
    <lineage>
        <taxon>Bacteria</taxon>
        <taxon>Pseudomonadati</taxon>
        <taxon>Bacteroidota</taxon>
        <taxon>Bacteroidia</taxon>
        <taxon>Bacteroidales</taxon>
        <taxon>Prevotellaceae</taxon>
        <taxon>Alloprevotella</taxon>
    </lineage>
</organism>
<sequence>MKERIFLVYLLAFFIFVIGMAQTSRDAQAAAKIYAYGVYYFNANGKLIRMQPLKNAGMKQKGILRPKVYYIFDGNYSTNSSENGTFYISTLGSTQNIDNFHLIQLECKNGRRWYKYVKVVGFGKVKEEPVGIPVVTTELKHGIYKLTPALPLSRGCYGLFYNYSNGVPTEIYDFDVLL</sequence>
<keyword evidence="2" id="KW-1185">Reference proteome</keyword>
<comment type="caution">
    <text evidence="1">The sequence shown here is derived from an EMBL/GenBank/DDBJ whole genome shotgun (WGS) entry which is preliminary data.</text>
</comment>
<dbReference type="EMBL" id="ACZK01000006">
    <property type="protein sequence ID" value="EHG24618.1"/>
    <property type="molecule type" value="Genomic_DNA"/>
</dbReference>
<dbReference type="RefSeq" id="WP_009346595.1">
    <property type="nucleotide sequence ID" value="NZ_JH376827.1"/>
</dbReference>
<protein>
    <submittedName>
        <fullName evidence="1">Uncharacterized protein</fullName>
    </submittedName>
</protein>
<gene>
    <name evidence="1" type="ORF">HMPREF9332_00184</name>
</gene>
<proteinExistence type="predicted"/>
<evidence type="ECO:0000313" key="2">
    <source>
        <dbReference type="Proteomes" id="UP000015993"/>
    </source>
</evidence>
<dbReference type="AlphaFoldDB" id="G5G9D3"/>
<evidence type="ECO:0000313" key="1">
    <source>
        <dbReference type="EMBL" id="EHG24618.1"/>
    </source>
</evidence>
<name>G5G9D3_9BACT</name>